<dbReference type="Proteomes" id="UP000652681">
    <property type="component" value="Unassembled WGS sequence"/>
</dbReference>
<protein>
    <submittedName>
        <fullName evidence="2">Suppressor of fused domain protein</fullName>
    </submittedName>
</protein>
<accession>A0A8J6PG18</accession>
<gene>
    <name evidence="2" type="ORF">H9Y05_15345</name>
</gene>
<dbReference type="Pfam" id="PF05076">
    <property type="entry name" value="SUFU"/>
    <property type="match status" value="1"/>
</dbReference>
<proteinExistence type="predicted"/>
<dbReference type="EMBL" id="JACVEL010000017">
    <property type="protein sequence ID" value="MBC9813850.1"/>
    <property type="molecule type" value="Genomic_DNA"/>
</dbReference>
<organism evidence="2 3">
    <name type="scientific">Taishania pollutisoli</name>
    <dbReference type="NCBI Taxonomy" id="2766479"/>
    <lineage>
        <taxon>Bacteria</taxon>
        <taxon>Pseudomonadati</taxon>
        <taxon>Bacteroidota</taxon>
        <taxon>Flavobacteriia</taxon>
        <taxon>Flavobacteriales</taxon>
        <taxon>Crocinitomicaceae</taxon>
        <taxon>Taishania</taxon>
    </lineage>
</organism>
<sequence>MTQLYDALAQRFGEHRISMIPVGDDELPLIALDLESRSPITVICTNGLSDYKMPVPEKLAERAHNEICFCLPSYWEWEDLENPNMNWIFPWIQKLAKHVTEKETWFGHGHTIPTGKDLTPLSPTMRQNNLILLDPMLLENELAPIRVGEKEVHFLTIVPIFSDEMDFKQAKGTFKLLQRLSNKGVNEILDDFRTTSLRSKWRIF</sequence>
<dbReference type="InterPro" id="IPR037181">
    <property type="entry name" value="SUFU_N"/>
</dbReference>
<name>A0A8J6PG18_9FLAO</name>
<dbReference type="AlphaFoldDB" id="A0A8J6PG18"/>
<keyword evidence="3" id="KW-1185">Reference proteome</keyword>
<dbReference type="SUPFAM" id="SSF103359">
    <property type="entry name" value="Suppressor of Fused, N-terminal domain"/>
    <property type="match status" value="1"/>
</dbReference>
<reference evidence="2" key="1">
    <citation type="submission" date="2020-09" db="EMBL/GenBank/DDBJ databases">
        <title>Taishania pollutisoli gen. nov., sp. nov., Isolated from Tetrabromobisphenol A-Contaminated Soil.</title>
        <authorList>
            <person name="Chen Q."/>
        </authorList>
    </citation>
    <scope>NUCLEOTIDE SEQUENCE</scope>
    <source>
        <strain evidence="2">CZZ-1</strain>
    </source>
</reference>
<comment type="caution">
    <text evidence="2">The sequence shown here is derived from an EMBL/GenBank/DDBJ whole genome shotgun (WGS) entry which is preliminary data.</text>
</comment>
<evidence type="ECO:0000313" key="2">
    <source>
        <dbReference type="EMBL" id="MBC9813850.1"/>
    </source>
</evidence>
<evidence type="ECO:0000313" key="3">
    <source>
        <dbReference type="Proteomes" id="UP000652681"/>
    </source>
</evidence>
<feature type="domain" description="Suppressor of fused-like" evidence="1">
    <location>
        <begin position="29"/>
        <end position="190"/>
    </location>
</feature>
<dbReference type="RefSeq" id="WP_216714782.1">
    <property type="nucleotide sequence ID" value="NZ_JACVEL010000017.1"/>
</dbReference>
<dbReference type="InterPro" id="IPR020941">
    <property type="entry name" value="SUFU-like_domain"/>
</dbReference>
<evidence type="ECO:0000259" key="1">
    <source>
        <dbReference type="Pfam" id="PF05076"/>
    </source>
</evidence>